<gene>
    <name evidence="1" type="ORF">EI42_00064</name>
</gene>
<dbReference type="InterPro" id="IPR049457">
    <property type="entry name" value="Emfourin"/>
</dbReference>
<name>A0A326UNG7_THEHA</name>
<dbReference type="OrthoDB" id="6956709at2"/>
<organism evidence="1 2">
    <name type="scientific">Thermosporothrix hazakensis</name>
    <dbReference type="NCBI Taxonomy" id="644383"/>
    <lineage>
        <taxon>Bacteria</taxon>
        <taxon>Bacillati</taxon>
        <taxon>Chloroflexota</taxon>
        <taxon>Ktedonobacteria</taxon>
        <taxon>Ktedonobacterales</taxon>
        <taxon>Thermosporotrichaceae</taxon>
        <taxon>Thermosporothrix</taxon>
    </lineage>
</organism>
<comment type="caution">
    <text evidence="1">The sequence shown here is derived from an EMBL/GenBank/DDBJ whole genome shotgun (WGS) entry which is preliminary data.</text>
</comment>
<sequence>MQKRREVVPDIMRIEFAIQGGIAYFPGLHKKTMIDTTHIPKEEAEELEHTLASVHFFELPERINTHPPGAADYHQYVITVEDEGKKHTVSVAGPIQNAALRSLIHILKEHSA</sequence>
<evidence type="ECO:0000313" key="1">
    <source>
        <dbReference type="EMBL" id="PZW35899.1"/>
    </source>
</evidence>
<dbReference type="Pfam" id="PF20242">
    <property type="entry name" value="Emfourin"/>
    <property type="match status" value="1"/>
</dbReference>
<dbReference type="AlphaFoldDB" id="A0A326UNG7"/>
<protein>
    <submittedName>
        <fullName evidence="1">Uncharacterized protein</fullName>
    </submittedName>
</protein>
<accession>A0A326UNG7</accession>
<proteinExistence type="predicted"/>
<dbReference type="RefSeq" id="WP_137686080.1">
    <property type="nucleotide sequence ID" value="NZ_BIFX01000001.1"/>
</dbReference>
<dbReference type="Proteomes" id="UP000248806">
    <property type="component" value="Unassembled WGS sequence"/>
</dbReference>
<keyword evidence="2" id="KW-1185">Reference proteome</keyword>
<reference evidence="1 2" key="1">
    <citation type="submission" date="2018-06" db="EMBL/GenBank/DDBJ databases">
        <title>Genomic Encyclopedia of Archaeal and Bacterial Type Strains, Phase II (KMG-II): from individual species to whole genera.</title>
        <authorList>
            <person name="Goeker M."/>
        </authorList>
    </citation>
    <scope>NUCLEOTIDE SEQUENCE [LARGE SCALE GENOMIC DNA]</scope>
    <source>
        <strain evidence="1 2">ATCC BAA-1881</strain>
    </source>
</reference>
<dbReference type="EMBL" id="QKUF01000001">
    <property type="protein sequence ID" value="PZW35899.1"/>
    <property type="molecule type" value="Genomic_DNA"/>
</dbReference>
<evidence type="ECO:0000313" key="2">
    <source>
        <dbReference type="Proteomes" id="UP000248806"/>
    </source>
</evidence>